<dbReference type="Gene3D" id="1.25.40.180">
    <property type="match status" value="1"/>
</dbReference>
<dbReference type="EMBL" id="JAKKPZ010000001">
    <property type="protein sequence ID" value="KAI1727883.1"/>
    <property type="molecule type" value="Genomic_DNA"/>
</dbReference>
<feature type="compositionally biased region" description="Basic and acidic residues" evidence="1">
    <location>
        <begin position="919"/>
        <end position="928"/>
    </location>
</feature>
<dbReference type="InterPro" id="IPR016024">
    <property type="entry name" value="ARM-type_fold"/>
</dbReference>
<feature type="compositionally biased region" description="Low complexity" evidence="1">
    <location>
        <begin position="929"/>
        <end position="942"/>
    </location>
</feature>
<feature type="region of interest" description="Disordered" evidence="1">
    <location>
        <begin position="124"/>
        <end position="159"/>
    </location>
</feature>
<evidence type="ECO:0000313" key="3">
    <source>
        <dbReference type="EMBL" id="KAI1727883.1"/>
    </source>
</evidence>
<dbReference type="SMART" id="SM00543">
    <property type="entry name" value="MIF4G"/>
    <property type="match status" value="1"/>
</dbReference>
<dbReference type="PANTHER" id="PTHR23253:SF78">
    <property type="entry name" value="EUKARYOTIC TRANSLATION INITIATION FACTOR 4G1, ISOFORM B-RELATED"/>
    <property type="match status" value="1"/>
</dbReference>
<name>A0AAD4NEI8_9BILA</name>
<feature type="compositionally biased region" description="Basic and acidic residues" evidence="1">
    <location>
        <begin position="366"/>
        <end position="376"/>
    </location>
</feature>
<feature type="compositionally biased region" description="Basic and acidic residues" evidence="1">
    <location>
        <begin position="872"/>
        <end position="899"/>
    </location>
</feature>
<feature type="compositionally biased region" description="Low complexity" evidence="1">
    <location>
        <begin position="236"/>
        <end position="257"/>
    </location>
</feature>
<feature type="compositionally biased region" description="Polar residues" evidence="1">
    <location>
        <begin position="139"/>
        <end position="155"/>
    </location>
</feature>
<protein>
    <submittedName>
        <fullName evidence="3">MIF4G domain-containing protein</fullName>
    </submittedName>
</protein>
<feature type="region of interest" description="Disordered" evidence="1">
    <location>
        <begin position="1"/>
        <end position="29"/>
    </location>
</feature>
<feature type="compositionally biased region" description="Polar residues" evidence="1">
    <location>
        <begin position="969"/>
        <end position="995"/>
    </location>
</feature>
<dbReference type="GO" id="GO:0016281">
    <property type="term" value="C:eukaryotic translation initiation factor 4F complex"/>
    <property type="evidence" value="ECO:0007669"/>
    <property type="project" value="TreeGrafter"/>
</dbReference>
<feature type="region of interest" description="Disordered" evidence="1">
    <location>
        <begin position="226"/>
        <end position="431"/>
    </location>
</feature>
<accession>A0AAD4NEI8</accession>
<feature type="region of interest" description="Disordered" evidence="1">
    <location>
        <begin position="183"/>
        <end position="204"/>
    </location>
</feature>
<reference evidence="3" key="1">
    <citation type="submission" date="2022-01" db="EMBL/GenBank/DDBJ databases">
        <title>Genome Sequence Resource for Two Populations of Ditylenchus destructor, the Migratory Endoparasitic Phytonematode.</title>
        <authorList>
            <person name="Zhang H."/>
            <person name="Lin R."/>
            <person name="Xie B."/>
        </authorList>
    </citation>
    <scope>NUCLEOTIDE SEQUENCE</scope>
    <source>
        <strain evidence="3">BazhouSP</strain>
    </source>
</reference>
<keyword evidence="4" id="KW-1185">Reference proteome</keyword>
<dbReference type="AlphaFoldDB" id="A0AAD4NEI8"/>
<comment type="caution">
    <text evidence="3">The sequence shown here is derived from an EMBL/GenBank/DDBJ whole genome shotgun (WGS) entry which is preliminary data.</text>
</comment>
<dbReference type="PANTHER" id="PTHR23253">
    <property type="entry name" value="EUKARYOTIC TRANSLATION INITIATION FACTOR 4 GAMMA"/>
    <property type="match status" value="1"/>
</dbReference>
<dbReference type="InterPro" id="IPR003890">
    <property type="entry name" value="MIF4G-like_typ-3"/>
</dbReference>
<dbReference type="GO" id="GO:0003743">
    <property type="term" value="F:translation initiation factor activity"/>
    <property type="evidence" value="ECO:0007669"/>
    <property type="project" value="TreeGrafter"/>
</dbReference>
<feature type="compositionally biased region" description="Basic and acidic residues" evidence="1">
    <location>
        <begin position="336"/>
        <end position="354"/>
    </location>
</feature>
<evidence type="ECO:0000313" key="4">
    <source>
        <dbReference type="Proteomes" id="UP001201812"/>
    </source>
</evidence>
<evidence type="ECO:0000259" key="2">
    <source>
        <dbReference type="SMART" id="SM00543"/>
    </source>
</evidence>
<feature type="compositionally biased region" description="Basic and acidic residues" evidence="1">
    <location>
        <begin position="385"/>
        <end position="403"/>
    </location>
</feature>
<sequence length="1040" mass="115537">MNANGSNPISITQSNPQQPPPQPGSIPHSYVSAAASQLDHQQSGQLIEQSQYYPARNTAQQATTIYLPENTRITRSTNNLVNVQFPPNMVSPIMPQTSYAGMSVAYPSYYQNFPYGQAPPPIYSQQQSQLPHQGMPPGTVQSQAQQMHQTPSQASARPRKVLQIMNPDTKAVINPNEVAEIQTTASRKSPSVPPAEQPPEQEKTERAGRKLFNMVCDMVLPQDAKEKTPATKLVPAAAETDSTTTTTTTTTVEAAATRGAHTASTDSREAAAADENEVVGALKNPQQAQKSGQKKEDSPAPSTTPEAVGTLTRDIKEKIKAHSPKETPSPPPQTQESREGSRAPSEDYRKHIGENGEFTSQAAEQQTRERSLDSHRRSGSTEIGSKADDYRSPSREIDARAENGRTPPIENGISEETLETAAASEQEDKEAKIREYEDKMTRLLQDPDEAKNVSALVYSQNFLYLMRNIVKELRHVKCPKSETELVEIGIDKAGMPQQNRPATRRYTEFNSKQDSFALSWQPQQTRLAPNKQAYPGRFSQGKDGRNKKHITGRGSMQPRNEPPQPTLPPRAENAWMPRREAERVKPVDDQEARYEALKKEVRGLLNKVTPNTYEKMAEQFCDLKVHEDPKLLPMIIDLIFEKAVEEPRFCPLYSDLCQKQVEMENSLPADQKPEQKSSFRASIISKCQQTFMGATTSDEQIKIIEKELATETDEAKRKEKEERIDLLKSKEKRRLLGIIKFIAQLYRHNLLINMIINWCVVELVKRYDATNDEAYVEYATQMIETIGPTYEKKKQLMQQAQTPTAAAIAAAADQEEDPVEKIFTHLSGIKSKLSNRVRFMIMNLEDLKRKNWVSKHGNQGPKTMDQVRIEAEQEQKDNLAERDAWDKKKKESSGPDQFKKPGSRPSGGYGGRGSNDARSYPRMEDKRLAAGLSASSATSSTAPRKDTGGLKSMETTKLGLNRPVWRPRAQQQNTDSQSTGSPAPNNPASERNSVGPQSSRSPPSHSVTPPPTHANATNASLGTAGTRDASPANNAEDSQK</sequence>
<feature type="compositionally biased region" description="Polar residues" evidence="1">
    <location>
        <begin position="1031"/>
        <end position="1040"/>
    </location>
</feature>
<feature type="domain" description="MIF4G" evidence="2">
    <location>
        <begin position="598"/>
        <end position="851"/>
    </location>
</feature>
<feature type="compositionally biased region" description="Basic and acidic residues" evidence="1">
    <location>
        <begin position="313"/>
        <end position="325"/>
    </location>
</feature>
<feature type="compositionally biased region" description="Polar residues" evidence="1">
    <location>
        <begin position="1014"/>
        <end position="1023"/>
    </location>
</feature>
<evidence type="ECO:0000256" key="1">
    <source>
        <dbReference type="SAM" id="MobiDB-lite"/>
    </source>
</evidence>
<feature type="compositionally biased region" description="Low complexity" evidence="1">
    <location>
        <begin position="996"/>
        <end position="1007"/>
    </location>
</feature>
<dbReference type="Proteomes" id="UP001201812">
    <property type="component" value="Unassembled WGS sequence"/>
</dbReference>
<organism evidence="3 4">
    <name type="scientific">Ditylenchus destructor</name>
    <dbReference type="NCBI Taxonomy" id="166010"/>
    <lineage>
        <taxon>Eukaryota</taxon>
        <taxon>Metazoa</taxon>
        <taxon>Ecdysozoa</taxon>
        <taxon>Nematoda</taxon>
        <taxon>Chromadorea</taxon>
        <taxon>Rhabditida</taxon>
        <taxon>Tylenchina</taxon>
        <taxon>Tylenchomorpha</taxon>
        <taxon>Sphaerularioidea</taxon>
        <taxon>Anguinidae</taxon>
        <taxon>Anguininae</taxon>
        <taxon>Ditylenchus</taxon>
    </lineage>
</organism>
<feature type="region of interest" description="Disordered" evidence="1">
    <location>
        <begin position="872"/>
        <end position="1040"/>
    </location>
</feature>
<gene>
    <name evidence="3" type="ORF">DdX_00021</name>
</gene>
<proteinExistence type="predicted"/>
<feature type="region of interest" description="Disordered" evidence="1">
    <location>
        <begin position="524"/>
        <end position="572"/>
    </location>
</feature>
<dbReference type="GO" id="GO:0003729">
    <property type="term" value="F:mRNA binding"/>
    <property type="evidence" value="ECO:0007669"/>
    <property type="project" value="TreeGrafter"/>
</dbReference>
<dbReference type="Pfam" id="PF02854">
    <property type="entry name" value="MIF4G"/>
    <property type="match status" value="1"/>
</dbReference>
<dbReference type="SUPFAM" id="SSF48371">
    <property type="entry name" value="ARM repeat"/>
    <property type="match status" value="1"/>
</dbReference>